<sequence>MTVNVKLFDSLADVASDAGNALGRAQQPSLYNRIEWFERTARHCGAAGKTPLIARARCGNDAAWLFLYRTSQRHAEALASWYTLDFDIVRTGDNSALLASIAGKLKQFASITIAPLADPGPVEQAFGDAGWKVIRTVATENWKLRPPEDFETFWSARPGKLRSTVKRKGKKANLEIAIHNNFNEQAWEDYKAIYAQSWKPDEGSWDFMREFAEHEGEAGTLRLGVAYKEGEPVAAQLWHVENGHATIHKLAYTENSKSYSPGSILSEAMFRHVIERDAPAVIDYGTGSEPYKADWMDAPRPLYRLQLYNPRRPAAWLSLLRHKLSGLVGRSTSH</sequence>
<reference evidence="2 3" key="1">
    <citation type="submission" date="2018-07" db="EMBL/GenBank/DDBJ databases">
        <title>Genomic Encyclopedia of Type Strains, Phase IV (KMG-IV): sequencing the most valuable type-strain genomes for metagenomic binning, comparative biology and taxonomic classification.</title>
        <authorList>
            <person name="Goeker M."/>
        </authorList>
    </citation>
    <scope>NUCLEOTIDE SEQUENCE [LARGE SCALE GENOMIC DNA]</scope>
    <source>
        <strain evidence="2 3">DSM 26725</strain>
    </source>
</reference>
<evidence type="ECO:0000313" key="3">
    <source>
        <dbReference type="Proteomes" id="UP000256310"/>
    </source>
</evidence>
<dbReference type="Gene3D" id="3.40.630.30">
    <property type="match status" value="1"/>
</dbReference>
<dbReference type="AlphaFoldDB" id="A0A3D9FCY3"/>
<evidence type="ECO:0000313" key="2">
    <source>
        <dbReference type="EMBL" id="RED15674.1"/>
    </source>
</evidence>
<proteinExistence type="predicted"/>
<dbReference type="SUPFAM" id="SSF55729">
    <property type="entry name" value="Acyl-CoA N-acyltransferases (Nat)"/>
    <property type="match status" value="1"/>
</dbReference>
<comment type="caution">
    <text evidence="2">The sequence shown here is derived from an EMBL/GenBank/DDBJ whole genome shotgun (WGS) entry which is preliminary data.</text>
</comment>
<dbReference type="EMBL" id="QRDP01000004">
    <property type="protein sequence ID" value="RED15674.1"/>
    <property type="molecule type" value="Genomic_DNA"/>
</dbReference>
<dbReference type="Proteomes" id="UP000256310">
    <property type="component" value="Unassembled WGS sequence"/>
</dbReference>
<dbReference type="Pfam" id="PF13480">
    <property type="entry name" value="Acetyltransf_6"/>
    <property type="match status" value="1"/>
</dbReference>
<accession>A0A3D9FCY3</accession>
<dbReference type="RefSeq" id="WP_116235163.1">
    <property type="nucleotide sequence ID" value="NZ_QRDP01000004.1"/>
</dbReference>
<dbReference type="InterPro" id="IPR016181">
    <property type="entry name" value="Acyl_CoA_acyltransferase"/>
</dbReference>
<name>A0A3D9FCY3_9SPHN</name>
<dbReference type="GO" id="GO:0016740">
    <property type="term" value="F:transferase activity"/>
    <property type="evidence" value="ECO:0007669"/>
    <property type="project" value="UniProtKB-KW"/>
</dbReference>
<evidence type="ECO:0000259" key="1">
    <source>
        <dbReference type="Pfam" id="PF13480"/>
    </source>
</evidence>
<protein>
    <submittedName>
        <fullName evidence="2">Acetyltransferase (GNAT) family protein</fullName>
    </submittedName>
</protein>
<keyword evidence="2" id="KW-0808">Transferase</keyword>
<dbReference type="InterPro" id="IPR038740">
    <property type="entry name" value="BioF2-like_GNAT_dom"/>
</dbReference>
<keyword evidence="3" id="KW-1185">Reference proteome</keyword>
<dbReference type="OrthoDB" id="8334427at2"/>
<feature type="domain" description="BioF2-like acetyltransferase" evidence="1">
    <location>
        <begin position="174"/>
        <end position="292"/>
    </location>
</feature>
<gene>
    <name evidence="2" type="ORF">DFR46_0673</name>
</gene>
<organism evidence="2 3">
    <name type="scientific">Parasphingopyxis lamellibrachiae</name>
    <dbReference type="NCBI Taxonomy" id="680125"/>
    <lineage>
        <taxon>Bacteria</taxon>
        <taxon>Pseudomonadati</taxon>
        <taxon>Pseudomonadota</taxon>
        <taxon>Alphaproteobacteria</taxon>
        <taxon>Sphingomonadales</taxon>
        <taxon>Sphingomonadaceae</taxon>
        <taxon>Parasphingopyxis</taxon>
    </lineage>
</organism>